<dbReference type="InterPro" id="IPR004763">
    <property type="entry name" value="CusA-like"/>
</dbReference>
<dbReference type="InterPro" id="IPR027463">
    <property type="entry name" value="AcrB_DN_DC_subdom"/>
</dbReference>
<keyword evidence="3" id="KW-0813">Transport</keyword>
<protein>
    <submittedName>
        <fullName evidence="9">Cu(I)/Ag(I) efflux system membrane protein CusA/SilA</fullName>
    </submittedName>
</protein>
<sequence length="1046" mass="115484">MIKVIIDLALREKLLVLLAAGFLVVTGLWSLKNVSLDAIPDLSDVQVIVFTQYPGQAPQVVEDQVTYPLTTAMLAVPKAKSVRGYSFFGLSFVYIIFEDNTDMYWARSRVLEYLNYVSNRLPENVSPSLGPDATGVGWVYEYALVDKSGRHDLAQLRSIQDWYLRYPLQTVDGVAEVASIGAYVKQYQIEVDPNALLNYHIPLSKVKTAIQRSNSDVGGKLIEMAETEYMVRGLGYIQSLEDIRSIAVSVTEDGTPIRLADIANIHYGPDLRRGLAELNGEGEVAGAIVVMRYGENALSTINNVKEKLKELEKSLPAGVEILPVYDRSDLIHRGVNNLKHKLLEESIIVSLICIIFLFHARSALVAIVTLPIGILMAFIVMHWQGINANIMSLGGIAIAIGAMIDGAIVMIENAHKHLEKAATELGRKLSSSERWQAIATASKEVGPALFFSLMIITVSFLPVFTLQAQEGRLFSPLAFTKTYAMAAAAILAISLVPVLMGLLIRGNILAEAKNPLNRLLHGIHRPLLKFCIHYRFPVLLITLLLLAVSIIPIQRTGSEFMPPLDEGDILYMPTTYPGLSISKARELVQQTDKILHTFPEVASVFGKAGRAETATDPAPLSMFETTIRLKPREQWPDPSKTTRQLMNEMDEAIQFPGLTNSWTMPIKTRLDMLSTGIKTPVGVKISGPSLSELNTLTAQVEQLLNTLPETLSAFGDKATGGYFVDININRDEIARYGLHIGDVQDVIQTAIGGMNVTYTVEGLERYPVNLRYPRDMRDNLNELKRTLISAPTGAQIPLSQLADLSLKRGAPVIKTENARPNAWVYIDIKSDDIGGYVDKARQLIDEKVSLPPGYTLSWSGQFEYMQRAAERLKLVIPLTLLLIFLLLYLNFRNIRSPLIVMLSIPFASIGGLWLLYWLGFNFSVAVAVGFIALAGVASEIGVLVLTFIDQKIDEVRKQNPQQKLTKEVIWQAVFSGSAERVRPVAMTAIAITAGLLPILWSHGTGSDVMQRIAAPMVGGMISVTVLALFVLPLIYGLVLQFIERRK</sequence>
<feature type="transmembrane region" description="Helical" evidence="8">
    <location>
        <begin position="534"/>
        <end position="553"/>
    </location>
</feature>
<keyword evidence="4" id="KW-1003">Cell membrane</keyword>
<dbReference type="Pfam" id="PF00873">
    <property type="entry name" value="ACR_tran"/>
    <property type="match status" value="1"/>
</dbReference>
<comment type="subcellular location">
    <subcellularLocation>
        <location evidence="1">Cell membrane</location>
        <topology evidence="1">Multi-pass membrane protein</topology>
    </subcellularLocation>
</comment>
<organism evidence="9 10">
    <name type="scientific">Methylophaga sulfidovorans</name>
    <dbReference type="NCBI Taxonomy" id="45496"/>
    <lineage>
        <taxon>Bacteria</taxon>
        <taxon>Pseudomonadati</taxon>
        <taxon>Pseudomonadota</taxon>
        <taxon>Gammaproteobacteria</taxon>
        <taxon>Thiotrichales</taxon>
        <taxon>Piscirickettsiaceae</taxon>
        <taxon>Methylophaga</taxon>
    </lineage>
</organism>
<keyword evidence="5 8" id="KW-0812">Transmembrane</keyword>
<dbReference type="Gene3D" id="3.30.70.1320">
    <property type="entry name" value="Multidrug efflux transporter AcrB pore domain like"/>
    <property type="match status" value="1"/>
</dbReference>
<dbReference type="GO" id="GO:0042910">
    <property type="term" value="F:xenobiotic transmembrane transporter activity"/>
    <property type="evidence" value="ECO:0007669"/>
    <property type="project" value="TreeGrafter"/>
</dbReference>
<dbReference type="AlphaFoldDB" id="A0A1I4BR06"/>
<feature type="transmembrane region" description="Helical" evidence="8">
    <location>
        <begin position="484"/>
        <end position="504"/>
    </location>
</feature>
<dbReference type="GO" id="GO:0005886">
    <property type="term" value="C:plasma membrane"/>
    <property type="evidence" value="ECO:0007669"/>
    <property type="project" value="UniProtKB-SubCell"/>
</dbReference>
<keyword evidence="6 8" id="KW-1133">Transmembrane helix</keyword>
<feature type="transmembrane region" description="Helical" evidence="8">
    <location>
        <begin position="445"/>
        <end position="464"/>
    </location>
</feature>
<dbReference type="NCBIfam" id="TIGR00914">
    <property type="entry name" value="2A0601"/>
    <property type="match status" value="1"/>
</dbReference>
<gene>
    <name evidence="9" type="ORF">SAMN04488079_12031</name>
</gene>
<dbReference type="SUPFAM" id="SSF82714">
    <property type="entry name" value="Multidrug efflux transporter AcrB TolC docking domain, DN and DC subdomains"/>
    <property type="match status" value="2"/>
</dbReference>
<reference evidence="10" key="1">
    <citation type="submission" date="2016-10" db="EMBL/GenBank/DDBJ databases">
        <authorList>
            <person name="Varghese N."/>
            <person name="Submissions S."/>
        </authorList>
    </citation>
    <scope>NUCLEOTIDE SEQUENCE [LARGE SCALE GENOMIC DNA]</scope>
    <source>
        <strain evidence="10">DSM 11578</strain>
    </source>
</reference>
<evidence type="ECO:0000256" key="3">
    <source>
        <dbReference type="ARBA" id="ARBA00022448"/>
    </source>
</evidence>
<dbReference type="Gene3D" id="3.30.2090.10">
    <property type="entry name" value="Multidrug efflux transporter AcrB TolC docking domain, DN and DC subdomains"/>
    <property type="match status" value="2"/>
</dbReference>
<evidence type="ECO:0000256" key="8">
    <source>
        <dbReference type="SAM" id="Phobius"/>
    </source>
</evidence>
<dbReference type="Proteomes" id="UP000198924">
    <property type="component" value="Unassembled WGS sequence"/>
</dbReference>
<dbReference type="PRINTS" id="PR00702">
    <property type="entry name" value="ACRIFLAVINRP"/>
</dbReference>
<dbReference type="SUPFAM" id="SSF82866">
    <property type="entry name" value="Multidrug efflux transporter AcrB transmembrane domain"/>
    <property type="match status" value="2"/>
</dbReference>
<dbReference type="RefSeq" id="WP_091715784.1">
    <property type="nucleotide sequence ID" value="NZ_FOSH01000020.1"/>
</dbReference>
<evidence type="ECO:0000256" key="6">
    <source>
        <dbReference type="ARBA" id="ARBA00022989"/>
    </source>
</evidence>
<comment type="similarity">
    <text evidence="2">Belongs to the resistance-nodulation-cell division (RND) (TC 2.A.6) family.</text>
</comment>
<feature type="transmembrane region" description="Helical" evidence="8">
    <location>
        <begin position="984"/>
        <end position="1000"/>
    </location>
</feature>
<dbReference type="STRING" id="45496.SAMN04488079_12031"/>
<accession>A0A1I4BR06</accession>
<evidence type="ECO:0000256" key="1">
    <source>
        <dbReference type="ARBA" id="ARBA00004651"/>
    </source>
</evidence>
<evidence type="ECO:0000313" key="10">
    <source>
        <dbReference type="Proteomes" id="UP000198924"/>
    </source>
</evidence>
<dbReference type="Gene3D" id="1.20.1640.10">
    <property type="entry name" value="Multidrug efflux transporter AcrB transmembrane domain"/>
    <property type="match status" value="2"/>
</dbReference>
<proteinExistence type="inferred from homology"/>
<feature type="transmembrane region" description="Helical" evidence="8">
    <location>
        <begin position="874"/>
        <end position="891"/>
    </location>
</feature>
<dbReference type="OrthoDB" id="9758757at2"/>
<evidence type="ECO:0000256" key="7">
    <source>
        <dbReference type="ARBA" id="ARBA00023136"/>
    </source>
</evidence>
<dbReference type="Gene3D" id="3.30.70.1430">
    <property type="entry name" value="Multidrug efflux transporter AcrB pore domain"/>
    <property type="match status" value="2"/>
</dbReference>
<dbReference type="PANTHER" id="PTHR32063">
    <property type="match status" value="1"/>
</dbReference>
<dbReference type="PANTHER" id="PTHR32063:SF19">
    <property type="entry name" value="CATION EFFLUX SYSTEM PROTEIN CUSA"/>
    <property type="match status" value="1"/>
</dbReference>
<feature type="transmembrane region" description="Helical" evidence="8">
    <location>
        <begin position="924"/>
        <end position="948"/>
    </location>
</feature>
<evidence type="ECO:0000256" key="4">
    <source>
        <dbReference type="ARBA" id="ARBA00022475"/>
    </source>
</evidence>
<feature type="transmembrane region" description="Helical" evidence="8">
    <location>
        <begin position="342"/>
        <end position="358"/>
    </location>
</feature>
<feature type="transmembrane region" description="Helical" evidence="8">
    <location>
        <begin position="363"/>
        <end position="384"/>
    </location>
</feature>
<feature type="transmembrane region" description="Helical" evidence="8">
    <location>
        <begin position="898"/>
        <end position="918"/>
    </location>
</feature>
<dbReference type="Gene3D" id="3.30.70.1440">
    <property type="entry name" value="Multidrug efflux transporter AcrB pore domain"/>
    <property type="match status" value="1"/>
</dbReference>
<feature type="transmembrane region" description="Helical" evidence="8">
    <location>
        <begin position="1012"/>
        <end position="1038"/>
    </location>
</feature>
<feature type="transmembrane region" description="Helical" evidence="8">
    <location>
        <begin position="390"/>
        <end position="411"/>
    </location>
</feature>
<dbReference type="SUPFAM" id="SSF82693">
    <property type="entry name" value="Multidrug efflux transporter AcrB pore domain, PN1, PN2, PC1 and PC2 subdomains"/>
    <property type="match status" value="2"/>
</dbReference>
<dbReference type="EMBL" id="FOSH01000020">
    <property type="protein sequence ID" value="SFK70449.1"/>
    <property type="molecule type" value="Genomic_DNA"/>
</dbReference>
<dbReference type="GO" id="GO:0008324">
    <property type="term" value="F:monoatomic cation transmembrane transporter activity"/>
    <property type="evidence" value="ECO:0007669"/>
    <property type="project" value="InterPro"/>
</dbReference>
<keyword evidence="10" id="KW-1185">Reference proteome</keyword>
<evidence type="ECO:0000256" key="2">
    <source>
        <dbReference type="ARBA" id="ARBA00010942"/>
    </source>
</evidence>
<evidence type="ECO:0000256" key="5">
    <source>
        <dbReference type="ARBA" id="ARBA00022692"/>
    </source>
</evidence>
<evidence type="ECO:0000313" key="9">
    <source>
        <dbReference type="EMBL" id="SFK70449.1"/>
    </source>
</evidence>
<keyword evidence="7 8" id="KW-0472">Membrane</keyword>
<dbReference type="InterPro" id="IPR001036">
    <property type="entry name" value="Acrflvin-R"/>
</dbReference>
<name>A0A1I4BR06_9GAMM</name>